<evidence type="ECO:0000256" key="5">
    <source>
        <dbReference type="SAM" id="MobiDB-lite"/>
    </source>
</evidence>
<dbReference type="GO" id="GO:0007165">
    <property type="term" value="P:signal transduction"/>
    <property type="evidence" value="ECO:0007669"/>
    <property type="project" value="TreeGrafter"/>
</dbReference>
<dbReference type="Pfam" id="PF22694">
    <property type="entry name" value="CtpB_N-like"/>
    <property type="match status" value="1"/>
</dbReference>
<dbReference type="EMBL" id="AUZX01004376">
    <property type="protein sequence ID" value="EQD70994.1"/>
    <property type="molecule type" value="Genomic_DNA"/>
</dbReference>
<feature type="region of interest" description="Disordered" evidence="5">
    <location>
        <begin position="400"/>
        <end position="425"/>
    </location>
</feature>
<dbReference type="GO" id="GO:0004175">
    <property type="term" value="F:endopeptidase activity"/>
    <property type="evidence" value="ECO:0007669"/>
    <property type="project" value="TreeGrafter"/>
</dbReference>
<dbReference type="GO" id="GO:0030288">
    <property type="term" value="C:outer membrane-bounded periplasmic space"/>
    <property type="evidence" value="ECO:0007669"/>
    <property type="project" value="TreeGrafter"/>
</dbReference>
<reference evidence="7" key="1">
    <citation type="submission" date="2013-08" db="EMBL/GenBank/DDBJ databases">
        <authorList>
            <person name="Mendez C."/>
            <person name="Richter M."/>
            <person name="Ferrer M."/>
            <person name="Sanchez J."/>
        </authorList>
    </citation>
    <scope>NUCLEOTIDE SEQUENCE</scope>
</reference>
<protein>
    <submittedName>
        <fullName evidence="7">Carboxyl-terminal protease</fullName>
    </submittedName>
</protein>
<evidence type="ECO:0000256" key="2">
    <source>
        <dbReference type="ARBA" id="ARBA00022670"/>
    </source>
</evidence>
<dbReference type="NCBIfam" id="TIGR00225">
    <property type="entry name" value="prc"/>
    <property type="match status" value="1"/>
</dbReference>
<dbReference type="Pfam" id="PF17820">
    <property type="entry name" value="PDZ_6"/>
    <property type="match status" value="1"/>
</dbReference>
<dbReference type="Pfam" id="PF03572">
    <property type="entry name" value="Peptidase_S41"/>
    <property type="match status" value="1"/>
</dbReference>
<keyword evidence="2 7" id="KW-0645">Protease</keyword>
<sequence length="464" mass="49548">MRRLLIVLAVLLPCACAAADAAITRASKHRRRACRRDLGASANAGPDLKDIATFTRVFEIIKQAYVDPVSDHALMQSALRGMLSGLDPHSEFLDAKALHQLDEDTSGEYAGLGIEVAEVKGTLRIIAPIDGTPAQKAGIRAGDIILGIDGKAIDPDALDAALDALRGKPGSAITLTILHAGASQPINLRLVRETIQVPSVRSRLLAPGFAYVRISQFQADTTSELQRQLDALQRKDGPLKGAVLDLRSNPGGLVTAAVAVADDFLDSGVIVSTRGRLSQSDTIFRATPGDLLHGAPLVVLIDGGTASAAEIVAGALKDNHRAVLMGRRSFGKGSVQSVLPLPDGDAVKLTTARYYTPDGDSIQARGITPDIELADNLQVSVSKSPELSSREADLLGTSRRFRQRGREQRRHGHAGRRGLVAGSGPARCCRRWRPRARGRQRPHPRLEAPSARFSSWCCAARAVF</sequence>
<dbReference type="Gene3D" id="2.30.42.10">
    <property type="match status" value="1"/>
</dbReference>
<gene>
    <name evidence="7" type="ORF">B1A_06013</name>
</gene>
<dbReference type="GO" id="GO:0008236">
    <property type="term" value="F:serine-type peptidase activity"/>
    <property type="evidence" value="ECO:0007669"/>
    <property type="project" value="UniProtKB-KW"/>
</dbReference>
<proteinExistence type="inferred from homology"/>
<dbReference type="InterPro" id="IPR001478">
    <property type="entry name" value="PDZ"/>
</dbReference>
<dbReference type="InterPro" id="IPR005151">
    <property type="entry name" value="Tail-specific_protease"/>
</dbReference>
<evidence type="ECO:0000256" key="3">
    <source>
        <dbReference type="ARBA" id="ARBA00022801"/>
    </source>
</evidence>
<dbReference type="CDD" id="cd07560">
    <property type="entry name" value="Peptidase_S41_CPP"/>
    <property type="match status" value="1"/>
</dbReference>
<dbReference type="SMART" id="SM00245">
    <property type="entry name" value="TSPc"/>
    <property type="match status" value="1"/>
</dbReference>
<dbReference type="PANTHER" id="PTHR32060:SF30">
    <property type="entry name" value="CARBOXY-TERMINAL PROCESSING PROTEASE CTPA"/>
    <property type="match status" value="1"/>
</dbReference>
<organism evidence="7">
    <name type="scientific">mine drainage metagenome</name>
    <dbReference type="NCBI Taxonomy" id="410659"/>
    <lineage>
        <taxon>unclassified sequences</taxon>
        <taxon>metagenomes</taxon>
        <taxon>ecological metagenomes</taxon>
    </lineage>
</organism>
<accession>T1CR74</accession>
<dbReference type="FunFam" id="2.30.42.10:FF:000063">
    <property type="entry name" value="Peptidase, S41 family"/>
    <property type="match status" value="1"/>
</dbReference>
<dbReference type="SUPFAM" id="SSF50156">
    <property type="entry name" value="PDZ domain-like"/>
    <property type="match status" value="1"/>
</dbReference>
<dbReference type="Gene3D" id="3.90.226.10">
    <property type="entry name" value="2-enoyl-CoA Hydratase, Chain A, domain 1"/>
    <property type="match status" value="1"/>
</dbReference>
<dbReference type="PROSITE" id="PS50106">
    <property type="entry name" value="PDZ"/>
    <property type="match status" value="1"/>
</dbReference>
<evidence type="ECO:0000259" key="6">
    <source>
        <dbReference type="PROSITE" id="PS50106"/>
    </source>
</evidence>
<dbReference type="InterPro" id="IPR036034">
    <property type="entry name" value="PDZ_sf"/>
</dbReference>
<dbReference type="SUPFAM" id="SSF52096">
    <property type="entry name" value="ClpP/crotonase"/>
    <property type="match status" value="1"/>
</dbReference>
<reference evidence="7" key="2">
    <citation type="journal article" date="2014" name="ISME J.">
        <title>Microbial stratification in low pH oxic and suboxic macroscopic growths along an acid mine drainage.</title>
        <authorList>
            <person name="Mendez-Garcia C."/>
            <person name="Mesa V."/>
            <person name="Sprenger R.R."/>
            <person name="Richter M."/>
            <person name="Diez M.S."/>
            <person name="Solano J."/>
            <person name="Bargiela R."/>
            <person name="Golyshina O.V."/>
            <person name="Manteca A."/>
            <person name="Ramos J.L."/>
            <person name="Gallego J.R."/>
            <person name="Llorente I."/>
            <person name="Martins Dos Santos V.A."/>
            <person name="Jensen O.N."/>
            <person name="Pelaez A.I."/>
            <person name="Sanchez J."/>
            <person name="Ferrer M."/>
        </authorList>
    </citation>
    <scope>NUCLEOTIDE SEQUENCE</scope>
</reference>
<dbReference type="CDD" id="cd06782">
    <property type="entry name" value="cpPDZ_CPP-like"/>
    <property type="match status" value="1"/>
</dbReference>
<dbReference type="GO" id="GO:0006508">
    <property type="term" value="P:proteolysis"/>
    <property type="evidence" value="ECO:0007669"/>
    <property type="project" value="UniProtKB-KW"/>
</dbReference>
<evidence type="ECO:0000256" key="1">
    <source>
        <dbReference type="ARBA" id="ARBA00009179"/>
    </source>
</evidence>
<feature type="domain" description="PDZ" evidence="6">
    <location>
        <begin position="98"/>
        <end position="166"/>
    </location>
</feature>
<comment type="caution">
    <text evidence="7">The sequence shown here is derived from an EMBL/GenBank/DDBJ whole genome shotgun (WGS) entry which is preliminary data.</text>
</comment>
<dbReference type="AlphaFoldDB" id="T1CR74"/>
<feature type="compositionally biased region" description="Basic residues" evidence="5">
    <location>
        <begin position="400"/>
        <end position="416"/>
    </location>
</feature>
<dbReference type="SMART" id="SM00228">
    <property type="entry name" value="PDZ"/>
    <property type="match status" value="1"/>
</dbReference>
<evidence type="ECO:0000313" key="7">
    <source>
        <dbReference type="EMBL" id="EQD70994.1"/>
    </source>
</evidence>
<keyword evidence="3" id="KW-0378">Hydrolase</keyword>
<dbReference type="FunFam" id="3.90.226.10:FF:000029">
    <property type="entry name" value="Peptidase, S41 family"/>
    <property type="match status" value="1"/>
</dbReference>
<dbReference type="InterPro" id="IPR041489">
    <property type="entry name" value="PDZ_6"/>
</dbReference>
<dbReference type="InterPro" id="IPR055210">
    <property type="entry name" value="CtpA/B_N"/>
</dbReference>
<feature type="non-terminal residue" evidence="7">
    <location>
        <position position="464"/>
    </location>
</feature>
<dbReference type="InterPro" id="IPR004447">
    <property type="entry name" value="Peptidase_S41A"/>
</dbReference>
<comment type="similarity">
    <text evidence="1">Belongs to the peptidase S41A family.</text>
</comment>
<dbReference type="InterPro" id="IPR029045">
    <property type="entry name" value="ClpP/crotonase-like_dom_sf"/>
</dbReference>
<keyword evidence="4" id="KW-0720">Serine protease</keyword>
<dbReference type="Gene3D" id="3.30.750.44">
    <property type="match status" value="1"/>
</dbReference>
<name>T1CR74_9ZZZZ</name>
<dbReference type="PANTHER" id="PTHR32060">
    <property type="entry name" value="TAIL-SPECIFIC PROTEASE"/>
    <property type="match status" value="1"/>
</dbReference>
<evidence type="ECO:0000256" key="4">
    <source>
        <dbReference type="ARBA" id="ARBA00022825"/>
    </source>
</evidence>